<keyword evidence="2" id="KW-0812">Transmembrane</keyword>
<comment type="caution">
    <text evidence="3">The sequence shown here is derived from an EMBL/GenBank/DDBJ whole genome shotgun (WGS) entry which is preliminary data.</text>
</comment>
<reference evidence="4" key="1">
    <citation type="submission" date="2016-05" db="EMBL/GenBank/DDBJ databases">
        <authorList>
            <person name="Liu B."/>
            <person name="Wang J."/>
            <person name="Zhu Y."/>
            <person name="Liu G."/>
            <person name="Chen Q."/>
            <person name="Chen Z."/>
            <person name="Lan J."/>
            <person name="Che J."/>
            <person name="Ge C."/>
            <person name="Shi H."/>
            <person name="Pan Z."/>
            <person name="Liu X."/>
        </authorList>
    </citation>
    <scope>NUCLEOTIDE SEQUENCE [LARGE SCALE GENOMIC DNA]</scope>
    <source>
        <strain evidence="4">FJAT-27215</strain>
    </source>
</reference>
<dbReference type="RefSeq" id="WP_065411704.1">
    <property type="nucleotide sequence ID" value="NZ_MAYT01000029.1"/>
</dbReference>
<keyword evidence="4" id="KW-1185">Reference proteome</keyword>
<proteinExistence type="predicted"/>
<feature type="coiled-coil region" evidence="1">
    <location>
        <begin position="37"/>
        <end position="75"/>
    </location>
</feature>
<evidence type="ECO:0000313" key="4">
    <source>
        <dbReference type="Proteomes" id="UP000092578"/>
    </source>
</evidence>
<sequence>MEIIGWISLAIVIGALIYLGISGFSIYKSMKPKIDHLQAVSDRLKTKQEAIQAEAEKLKATQENIKQDMEEKKEAVLFTVDAAKRTPESLKQLGTALNIMAENVKLKLPIPKRKKQTESV</sequence>
<evidence type="ECO:0000256" key="2">
    <source>
        <dbReference type="SAM" id="Phobius"/>
    </source>
</evidence>
<protein>
    <recommendedName>
        <fullName evidence="5">DUF948 domain-containing protein</fullName>
    </recommendedName>
</protein>
<feature type="transmembrane region" description="Helical" evidence="2">
    <location>
        <begin position="6"/>
        <end position="27"/>
    </location>
</feature>
<dbReference type="EMBL" id="MAYT01000029">
    <property type="protein sequence ID" value="OCA82829.1"/>
    <property type="molecule type" value="Genomic_DNA"/>
</dbReference>
<organism evidence="3 4">
    <name type="scientific">Pseudobacillus wudalianchiensis</name>
    <dbReference type="NCBI Taxonomy" id="1743143"/>
    <lineage>
        <taxon>Bacteria</taxon>
        <taxon>Bacillati</taxon>
        <taxon>Bacillota</taxon>
        <taxon>Bacilli</taxon>
        <taxon>Bacillales</taxon>
        <taxon>Bacillaceae</taxon>
        <taxon>Pseudobacillus</taxon>
    </lineage>
</organism>
<keyword evidence="2" id="KW-0472">Membrane</keyword>
<dbReference type="InterPro" id="IPR009293">
    <property type="entry name" value="UPF0478"/>
</dbReference>
<evidence type="ECO:0008006" key="5">
    <source>
        <dbReference type="Google" id="ProtNLM"/>
    </source>
</evidence>
<keyword evidence="1" id="KW-0175">Coiled coil</keyword>
<evidence type="ECO:0000256" key="1">
    <source>
        <dbReference type="SAM" id="Coils"/>
    </source>
</evidence>
<keyword evidence="2" id="KW-1133">Transmembrane helix</keyword>
<dbReference type="Pfam" id="PF06103">
    <property type="entry name" value="DUF948"/>
    <property type="match status" value="1"/>
</dbReference>
<accession>A0A1B9AG68</accession>
<dbReference type="Proteomes" id="UP000092578">
    <property type="component" value="Unassembled WGS sequence"/>
</dbReference>
<name>A0A1B9AG68_9BACI</name>
<evidence type="ECO:0000313" key="3">
    <source>
        <dbReference type="EMBL" id="OCA82829.1"/>
    </source>
</evidence>
<dbReference type="AlphaFoldDB" id="A0A1B9AG68"/>
<gene>
    <name evidence="3" type="ORF">A8F95_13920</name>
</gene>